<dbReference type="EMBL" id="PJMY01000003">
    <property type="protein sequence ID" value="PKV90707.1"/>
    <property type="molecule type" value="Genomic_DNA"/>
</dbReference>
<evidence type="ECO:0000259" key="1">
    <source>
        <dbReference type="PROSITE" id="PS50943"/>
    </source>
</evidence>
<dbReference type="InterPro" id="IPR043917">
    <property type="entry name" value="DUF5753"/>
</dbReference>
<dbReference type="AlphaFoldDB" id="A0A2N3W9Z4"/>
<organism evidence="2 3">
    <name type="scientific">Amycolatopsis echigonensis</name>
    <dbReference type="NCBI Taxonomy" id="2576905"/>
    <lineage>
        <taxon>Bacteria</taxon>
        <taxon>Bacillati</taxon>
        <taxon>Actinomycetota</taxon>
        <taxon>Actinomycetes</taxon>
        <taxon>Pseudonocardiales</taxon>
        <taxon>Pseudonocardiaceae</taxon>
        <taxon>Amycolatopsis</taxon>
    </lineage>
</organism>
<dbReference type="Gene3D" id="1.10.260.40">
    <property type="entry name" value="lambda repressor-like DNA-binding domains"/>
    <property type="match status" value="1"/>
</dbReference>
<dbReference type="InterPro" id="IPR001387">
    <property type="entry name" value="Cro/C1-type_HTH"/>
</dbReference>
<dbReference type="PROSITE" id="PS50943">
    <property type="entry name" value="HTH_CROC1"/>
    <property type="match status" value="1"/>
</dbReference>
<dbReference type="SUPFAM" id="SSF47413">
    <property type="entry name" value="lambda repressor-like DNA-binding domains"/>
    <property type="match status" value="1"/>
</dbReference>
<sequence>MRDSEIPGPPERVLGTALRNARIEASFGLRELGRWLGVDAALLSSWELGERVPTLEDVAGVLGALGVVGEKKARIMALARELAGASWIMPGSQADTAHSAIVAGHERNAESVTVWAPLRIPDLLQIPDYVRLVFGPSLWDQEVLERVVGNRLSRNRILFGTEAVEARLFIGTEALRNDFGDADVMLRQVRYLVEVSQRVKIRIVPSQTVTEGAFSCYRQRDETDVVYCPHHRAGVFLTGRQAAPYAGTIERLAEAALSAEDSLHRLSAAVAGFAEEVKAQRLANEAGLTKLLAGEDPAG</sequence>
<name>A0A2N3W9Z4_9PSEU</name>
<keyword evidence="3" id="KW-1185">Reference proteome</keyword>
<evidence type="ECO:0000313" key="2">
    <source>
        <dbReference type="EMBL" id="PKV90707.1"/>
    </source>
</evidence>
<dbReference type="Proteomes" id="UP000233750">
    <property type="component" value="Unassembled WGS sequence"/>
</dbReference>
<reference evidence="2 3" key="1">
    <citation type="submission" date="2017-12" db="EMBL/GenBank/DDBJ databases">
        <title>Sequencing the genomes of 1000 Actinobacteria strains.</title>
        <authorList>
            <person name="Klenk H.-P."/>
        </authorList>
    </citation>
    <scope>NUCLEOTIDE SEQUENCE [LARGE SCALE GENOMIC DNA]</scope>
    <source>
        <strain evidence="2 3">DSM 45165</strain>
    </source>
</reference>
<gene>
    <name evidence="2" type="ORF">ATK30_1457</name>
</gene>
<accession>A0A2N3W9Z4</accession>
<dbReference type="InterPro" id="IPR010982">
    <property type="entry name" value="Lambda_DNA-bd_dom_sf"/>
</dbReference>
<feature type="domain" description="HTH cro/C1-type" evidence="1">
    <location>
        <begin position="18"/>
        <end position="71"/>
    </location>
</feature>
<dbReference type="GO" id="GO:0003677">
    <property type="term" value="F:DNA binding"/>
    <property type="evidence" value="ECO:0007669"/>
    <property type="project" value="InterPro"/>
</dbReference>
<dbReference type="Pfam" id="PF13560">
    <property type="entry name" value="HTH_31"/>
    <property type="match status" value="1"/>
</dbReference>
<evidence type="ECO:0000313" key="3">
    <source>
        <dbReference type="Proteomes" id="UP000233750"/>
    </source>
</evidence>
<dbReference type="Pfam" id="PF19054">
    <property type="entry name" value="DUF5753"/>
    <property type="match status" value="1"/>
</dbReference>
<dbReference type="RefSeq" id="WP_101434878.1">
    <property type="nucleotide sequence ID" value="NZ_PJMY01000003.1"/>
</dbReference>
<proteinExistence type="predicted"/>
<dbReference type="OrthoDB" id="2991476at2"/>
<dbReference type="CDD" id="cd00093">
    <property type="entry name" value="HTH_XRE"/>
    <property type="match status" value="1"/>
</dbReference>
<comment type="caution">
    <text evidence="2">The sequence shown here is derived from an EMBL/GenBank/DDBJ whole genome shotgun (WGS) entry which is preliminary data.</text>
</comment>
<protein>
    <recommendedName>
        <fullName evidence="1">HTH cro/C1-type domain-containing protein</fullName>
    </recommendedName>
</protein>